<dbReference type="InterPro" id="IPR012338">
    <property type="entry name" value="Beta-lactam/transpept-like"/>
</dbReference>
<feature type="signal peptide" evidence="10">
    <location>
        <begin position="1"/>
        <end position="17"/>
    </location>
</feature>
<keyword evidence="2 10" id="KW-0732">Signal</keyword>
<dbReference type="PRINTS" id="PR00725">
    <property type="entry name" value="DADACBPTASE1"/>
</dbReference>
<dbReference type="GO" id="GO:0042834">
    <property type="term" value="F:peptidoglycan binding"/>
    <property type="evidence" value="ECO:0007669"/>
    <property type="project" value="InterPro"/>
</dbReference>
<dbReference type="SUPFAM" id="SSF56601">
    <property type="entry name" value="beta-lactamase/transpeptidase-like"/>
    <property type="match status" value="1"/>
</dbReference>
<evidence type="ECO:0000256" key="4">
    <source>
        <dbReference type="ARBA" id="ARBA00022960"/>
    </source>
</evidence>
<dbReference type="PANTHER" id="PTHR21581:SF6">
    <property type="entry name" value="TRAFFICKING PROTEIN PARTICLE COMPLEX SUBUNIT 12"/>
    <property type="match status" value="1"/>
</dbReference>
<dbReference type="InterPro" id="IPR001967">
    <property type="entry name" value="Peptidase_S11_N"/>
</dbReference>
<evidence type="ECO:0000313" key="12">
    <source>
        <dbReference type="EMBL" id="SDL51588.1"/>
    </source>
</evidence>
<proteinExistence type="inferred from homology"/>
<dbReference type="Gene3D" id="3.40.710.10">
    <property type="entry name" value="DD-peptidase/beta-lactamase superfamily"/>
    <property type="match status" value="1"/>
</dbReference>
<dbReference type="Pfam" id="PF00768">
    <property type="entry name" value="Peptidase_S11"/>
    <property type="match status" value="1"/>
</dbReference>
<dbReference type="GO" id="GO:0009252">
    <property type="term" value="P:peptidoglycan biosynthetic process"/>
    <property type="evidence" value="ECO:0007669"/>
    <property type="project" value="UniProtKB-KW"/>
</dbReference>
<dbReference type="OrthoDB" id="9795979at2"/>
<evidence type="ECO:0000256" key="3">
    <source>
        <dbReference type="ARBA" id="ARBA00022801"/>
    </source>
</evidence>
<dbReference type="PROSITE" id="PS51724">
    <property type="entry name" value="SPOR"/>
    <property type="match status" value="1"/>
</dbReference>
<keyword evidence="5" id="KW-0573">Peptidoglycan synthesis</keyword>
<evidence type="ECO:0000259" key="11">
    <source>
        <dbReference type="PROSITE" id="PS51724"/>
    </source>
</evidence>
<evidence type="ECO:0000256" key="6">
    <source>
        <dbReference type="ARBA" id="ARBA00023316"/>
    </source>
</evidence>
<organism evidence="12 13">
    <name type="scientific">Franzmannia pantelleriensis</name>
    <dbReference type="NCBI Taxonomy" id="48727"/>
    <lineage>
        <taxon>Bacteria</taxon>
        <taxon>Pseudomonadati</taxon>
        <taxon>Pseudomonadota</taxon>
        <taxon>Gammaproteobacteria</taxon>
        <taxon>Oceanospirillales</taxon>
        <taxon>Halomonadaceae</taxon>
        <taxon>Franzmannia</taxon>
    </lineage>
</organism>
<keyword evidence="6" id="KW-0961">Cell wall biogenesis/degradation</keyword>
<dbReference type="GO" id="GO:0006508">
    <property type="term" value="P:proteolysis"/>
    <property type="evidence" value="ECO:0007669"/>
    <property type="project" value="InterPro"/>
</dbReference>
<feature type="domain" description="SPOR" evidence="11">
    <location>
        <begin position="366"/>
        <end position="449"/>
    </location>
</feature>
<evidence type="ECO:0000256" key="10">
    <source>
        <dbReference type="SAM" id="SignalP"/>
    </source>
</evidence>
<dbReference type="PANTHER" id="PTHR21581">
    <property type="entry name" value="D-ALANYL-D-ALANINE CARBOXYPEPTIDASE"/>
    <property type="match status" value="1"/>
</dbReference>
<dbReference type="InterPro" id="IPR018044">
    <property type="entry name" value="Peptidase_S11"/>
</dbReference>
<feature type="binding site" evidence="8">
    <location>
        <position position="209"/>
    </location>
    <ligand>
        <name>substrate</name>
    </ligand>
</feature>
<feature type="active site" description="Proton acceptor" evidence="7">
    <location>
        <position position="50"/>
    </location>
</feature>
<evidence type="ECO:0000256" key="8">
    <source>
        <dbReference type="PIRSR" id="PIRSR618044-2"/>
    </source>
</evidence>
<evidence type="ECO:0000256" key="1">
    <source>
        <dbReference type="ARBA" id="ARBA00007164"/>
    </source>
</evidence>
<dbReference type="EMBL" id="FNGH01000005">
    <property type="protein sequence ID" value="SDL51588.1"/>
    <property type="molecule type" value="Genomic_DNA"/>
</dbReference>
<name>A0A1G9KP76_9GAMM</name>
<keyword evidence="12" id="KW-0121">Carboxypeptidase</keyword>
<evidence type="ECO:0000313" key="13">
    <source>
        <dbReference type="Proteomes" id="UP000199107"/>
    </source>
</evidence>
<keyword evidence="4" id="KW-0133">Cell shape</keyword>
<dbReference type="Pfam" id="PF05036">
    <property type="entry name" value="SPOR"/>
    <property type="match status" value="1"/>
</dbReference>
<dbReference type="GO" id="GO:0071555">
    <property type="term" value="P:cell wall organization"/>
    <property type="evidence" value="ECO:0007669"/>
    <property type="project" value="UniProtKB-KW"/>
</dbReference>
<keyword evidence="12" id="KW-0645">Protease</keyword>
<protein>
    <submittedName>
        <fullName evidence="12">D-alanyl-D-alanine carboxypeptidase</fullName>
    </submittedName>
</protein>
<keyword evidence="13" id="KW-1185">Reference proteome</keyword>
<dbReference type="GO" id="GO:0009002">
    <property type="term" value="F:serine-type D-Ala-D-Ala carboxypeptidase activity"/>
    <property type="evidence" value="ECO:0007669"/>
    <property type="project" value="InterPro"/>
</dbReference>
<evidence type="ECO:0000256" key="5">
    <source>
        <dbReference type="ARBA" id="ARBA00022984"/>
    </source>
</evidence>
<dbReference type="AlphaFoldDB" id="A0A1G9KP76"/>
<dbReference type="GO" id="GO:0008360">
    <property type="term" value="P:regulation of cell shape"/>
    <property type="evidence" value="ECO:0007669"/>
    <property type="project" value="UniProtKB-KW"/>
</dbReference>
<sequence>MATLALGMLLVVSSAQANPRYAAIVVDSQNGEVLHSANADATRYPASLTKMMTLYLAFEAVEEGRLSLDQPLPVSSYAASMQPSKLGVKAGDSITLRDAIPALIIRSANDVAVVVAEALGGTESQFGDMMTAKARSLGMHNTYFRNASGLPDSLQTSTARDLATLSVRLMNDFPGYYHYFANASFTYRGQTINGHNRLLRNYPGADGLKTGFIRASGFNVATSAVRDGRRIVAVVMGGFTAQSRDDHMMTLLDRGFMRAALNDQNGWVAETNIAQPMETLVASVQGASSDLPSQPPTTALADLQTQSEAASEPLRLITALDARPRTSEASAAADALADTAPASVYRDDDDPILAVLSASGIASEGSIEQGSWAIQVGAYQDFDKARASASRAADYLSADQALSRVAVTEVESSDRTFFRARLVDLQENQARETCHRLAQSGMDCQVVTP</sequence>
<dbReference type="STRING" id="48727.SAMN05192555_10526"/>
<feature type="active site" evidence="7">
    <location>
        <position position="107"/>
    </location>
</feature>
<feature type="chain" id="PRO_5011661297" evidence="10">
    <location>
        <begin position="18"/>
        <end position="449"/>
    </location>
</feature>
<dbReference type="InterPro" id="IPR007730">
    <property type="entry name" value="SPOR-like_dom"/>
</dbReference>
<gene>
    <name evidence="12" type="ORF">SAMN05192555_10526</name>
</gene>
<comment type="similarity">
    <text evidence="1 9">Belongs to the peptidase S11 family.</text>
</comment>
<keyword evidence="3" id="KW-0378">Hydrolase</keyword>
<dbReference type="Gene3D" id="3.30.70.1070">
    <property type="entry name" value="Sporulation related repeat"/>
    <property type="match status" value="1"/>
</dbReference>
<evidence type="ECO:0000256" key="2">
    <source>
        <dbReference type="ARBA" id="ARBA00022729"/>
    </source>
</evidence>
<reference evidence="13" key="1">
    <citation type="submission" date="2016-10" db="EMBL/GenBank/DDBJ databases">
        <authorList>
            <person name="Varghese N."/>
            <person name="Submissions S."/>
        </authorList>
    </citation>
    <scope>NUCLEOTIDE SEQUENCE [LARGE SCALE GENOMIC DNA]</scope>
    <source>
        <strain evidence="13">AAP</strain>
    </source>
</reference>
<evidence type="ECO:0000256" key="7">
    <source>
        <dbReference type="PIRSR" id="PIRSR618044-1"/>
    </source>
</evidence>
<dbReference type="Proteomes" id="UP000199107">
    <property type="component" value="Unassembled WGS sequence"/>
</dbReference>
<dbReference type="InterPro" id="IPR036680">
    <property type="entry name" value="SPOR-like_sf"/>
</dbReference>
<feature type="active site" description="Acyl-ester intermediate" evidence="7">
    <location>
        <position position="47"/>
    </location>
</feature>
<accession>A0A1G9KP76</accession>
<evidence type="ECO:0000256" key="9">
    <source>
        <dbReference type="RuleBase" id="RU004016"/>
    </source>
</evidence>